<proteinExistence type="predicted"/>
<dbReference type="PANTHER" id="PTHR33162:SF1">
    <property type="entry name" value="SEC-INDEPENDENT PROTEIN TRANSLOCASE PROTEIN TATA, CHLOROPLASTIC"/>
    <property type="match status" value="1"/>
</dbReference>
<name>A0A368C6A1_9GAMM</name>
<comment type="caution">
    <text evidence="10">The sequence shown here is derived from an EMBL/GenBank/DDBJ whole genome shotgun (WGS) entry which is preliminary data.</text>
</comment>
<keyword evidence="8 9" id="KW-0472">Membrane</keyword>
<dbReference type="InterPro" id="IPR003369">
    <property type="entry name" value="TatA/B/E"/>
</dbReference>
<evidence type="ECO:0000256" key="5">
    <source>
        <dbReference type="ARBA" id="ARBA00022927"/>
    </source>
</evidence>
<dbReference type="AlphaFoldDB" id="A0A368C6A1"/>
<evidence type="ECO:0000256" key="7">
    <source>
        <dbReference type="ARBA" id="ARBA00023010"/>
    </source>
</evidence>
<dbReference type="GO" id="GO:0043953">
    <property type="term" value="P:protein transport by the Tat complex"/>
    <property type="evidence" value="ECO:0007669"/>
    <property type="project" value="InterPro"/>
</dbReference>
<dbReference type="PRINTS" id="PR01506">
    <property type="entry name" value="TATBPROTEIN"/>
</dbReference>
<dbReference type="PANTHER" id="PTHR33162">
    <property type="entry name" value="SEC-INDEPENDENT PROTEIN TRANSLOCASE PROTEIN TATA, CHLOROPLASTIC"/>
    <property type="match status" value="1"/>
</dbReference>
<evidence type="ECO:0000256" key="6">
    <source>
        <dbReference type="ARBA" id="ARBA00022989"/>
    </source>
</evidence>
<evidence type="ECO:0000256" key="3">
    <source>
        <dbReference type="ARBA" id="ARBA00022475"/>
    </source>
</evidence>
<accession>A0A368C6A1</accession>
<dbReference type="GO" id="GO:0008320">
    <property type="term" value="F:protein transmembrane transporter activity"/>
    <property type="evidence" value="ECO:0007669"/>
    <property type="project" value="InterPro"/>
</dbReference>
<keyword evidence="3" id="KW-1003">Cell membrane</keyword>
<dbReference type="InterPro" id="IPR018448">
    <property type="entry name" value="TatB"/>
</dbReference>
<protein>
    <submittedName>
        <fullName evidence="10">Twin-arginine translocase subunit TatB</fullName>
    </submittedName>
</protein>
<dbReference type="EMBL" id="QOPI01000005">
    <property type="protein sequence ID" value="RCL45053.1"/>
    <property type="molecule type" value="Genomic_DNA"/>
</dbReference>
<keyword evidence="4 9" id="KW-0812">Transmembrane</keyword>
<keyword evidence="7" id="KW-0811">Translocation</keyword>
<dbReference type="Pfam" id="PF02416">
    <property type="entry name" value="TatA_B_E"/>
    <property type="match status" value="1"/>
</dbReference>
<dbReference type="Proteomes" id="UP000252915">
    <property type="component" value="Unassembled WGS sequence"/>
</dbReference>
<gene>
    <name evidence="10" type="primary">tatB</name>
    <name evidence="10" type="ORF">DBW92_01685</name>
</gene>
<evidence type="ECO:0000256" key="9">
    <source>
        <dbReference type="SAM" id="Phobius"/>
    </source>
</evidence>
<evidence type="ECO:0000313" key="11">
    <source>
        <dbReference type="Proteomes" id="UP000252915"/>
    </source>
</evidence>
<reference evidence="10 11" key="1">
    <citation type="journal article" date="2018" name="Microbiome">
        <title>Fine metagenomic profile of the Mediterranean stratified and mixed water columns revealed by assembly and recruitment.</title>
        <authorList>
            <person name="Haro-Moreno J.M."/>
            <person name="Lopez-Perez M."/>
            <person name="De La Torre J.R."/>
            <person name="Picazo A."/>
            <person name="Camacho A."/>
            <person name="Rodriguez-Valera F."/>
        </authorList>
    </citation>
    <scope>NUCLEOTIDE SEQUENCE [LARGE SCALE GENOMIC DNA]</scope>
    <source>
        <strain evidence="10">MED-G78</strain>
    </source>
</reference>
<sequence length="85" mass="10034">MFQIGFFEILLILSLGLVIIGPKQLPVVIKFVIKQYKKLQQNLTSFQSAIEKELDTKDIKQDIYNELRMEELEQSELFENKKDNE</sequence>
<dbReference type="GO" id="GO:0016020">
    <property type="term" value="C:membrane"/>
    <property type="evidence" value="ECO:0007669"/>
    <property type="project" value="UniProtKB-SubCell"/>
</dbReference>
<feature type="transmembrane region" description="Helical" evidence="9">
    <location>
        <begin position="6"/>
        <end position="33"/>
    </location>
</feature>
<evidence type="ECO:0000256" key="8">
    <source>
        <dbReference type="ARBA" id="ARBA00023136"/>
    </source>
</evidence>
<dbReference type="NCBIfam" id="TIGR01410">
    <property type="entry name" value="tatB"/>
    <property type="match status" value="1"/>
</dbReference>
<evidence type="ECO:0000256" key="2">
    <source>
        <dbReference type="ARBA" id="ARBA00022448"/>
    </source>
</evidence>
<keyword evidence="6 9" id="KW-1133">Transmembrane helix</keyword>
<organism evidence="10 11">
    <name type="scientific">SAR86 cluster bacterium</name>
    <dbReference type="NCBI Taxonomy" id="2030880"/>
    <lineage>
        <taxon>Bacteria</taxon>
        <taxon>Pseudomonadati</taxon>
        <taxon>Pseudomonadota</taxon>
        <taxon>Gammaproteobacteria</taxon>
        <taxon>SAR86 cluster</taxon>
    </lineage>
</organism>
<keyword evidence="5" id="KW-0653">Protein transport</keyword>
<evidence type="ECO:0000256" key="4">
    <source>
        <dbReference type="ARBA" id="ARBA00022692"/>
    </source>
</evidence>
<dbReference type="Gene3D" id="1.20.5.3310">
    <property type="match status" value="1"/>
</dbReference>
<keyword evidence="2" id="KW-0813">Transport</keyword>
<evidence type="ECO:0000256" key="1">
    <source>
        <dbReference type="ARBA" id="ARBA00004167"/>
    </source>
</evidence>
<evidence type="ECO:0000313" key="10">
    <source>
        <dbReference type="EMBL" id="RCL45053.1"/>
    </source>
</evidence>
<comment type="subcellular location">
    <subcellularLocation>
        <location evidence="1">Membrane</location>
        <topology evidence="1">Single-pass membrane protein</topology>
    </subcellularLocation>
</comment>